<evidence type="ECO:0000256" key="4">
    <source>
        <dbReference type="ARBA" id="ARBA00022448"/>
    </source>
</evidence>
<dbReference type="Pfam" id="PF02050">
    <property type="entry name" value="FliJ"/>
    <property type="match status" value="1"/>
</dbReference>
<evidence type="ECO:0000256" key="6">
    <source>
        <dbReference type="ARBA" id="ARBA00022500"/>
    </source>
</evidence>
<keyword evidence="13" id="KW-0969">Cilium</keyword>
<evidence type="ECO:0000256" key="2">
    <source>
        <dbReference type="ARBA" id="ARBA00010004"/>
    </source>
</evidence>
<keyword evidence="10" id="KW-1006">Bacterial flagellum protein export</keyword>
<keyword evidence="6" id="KW-0145">Chemotaxis</keyword>
<keyword evidence="5" id="KW-1003">Cell membrane</keyword>
<dbReference type="InterPro" id="IPR053716">
    <property type="entry name" value="Flag_assembly_chemotaxis_eff"/>
</dbReference>
<sequence>MQRRLETLGLLARLQDEALSEQAQALTELQQQAAALTAEQGELARRRHEAGTVTMPEAMAYRGTFLAALRRENDRINTQLAQLDSEVDRQRDSVLESYQALRANEQLQEIIRAQARTEAARSEQGASDEAGTQGYLRAARRR</sequence>
<evidence type="ECO:0000256" key="10">
    <source>
        <dbReference type="ARBA" id="ARBA00023225"/>
    </source>
</evidence>
<keyword evidence="14" id="KW-1185">Reference proteome</keyword>
<evidence type="ECO:0000256" key="8">
    <source>
        <dbReference type="ARBA" id="ARBA00022927"/>
    </source>
</evidence>
<evidence type="ECO:0000256" key="7">
    <source>
        <dbReference type="ARBA" id="ARBA00022795"/>
    </source>
</evidence>
<evidence type="ECO:0000256" key="11">
    <source>
        <dbReference type="SAM" id="Coils"/>
    </source>
</evidence>
<keyword evidence="8" id="KW-0653">Protein transport</keyword>
<dbReference type="Proteomes" id="UP001597474">
    <property type="component" value="Unassembled WGS sequence"/>
</dbReference>
<dbReference type="Gene3D" id="1.10.287.1700">
    <property type="match status" value="1"/>
</dbReference>
<evidence type="ECO:0000313" key="14">
    <source>
        <dbReference type="Proteomes" id="UP001597474"/>
    </source>
</evidence>
<evidence type="ECO:0000256" key="3">
    <source>
        <dbReference type="ARBA" id="ARBA00020392"/>
    </source>
</evidence>
<evidence type="ECO:0000313" key="13">
    <source>
        <dbReference type="EMBL" id="MFD2739570.1"/>
    </source>
</evidence>
<evidence type="ECO:0000256" key="9">
    <source>
        <dbReference type="ARBA" id="ARBA00023136"/>
    </source>
</evidence>
<accession>A0ABW5U1C0</accession>
<keyword evidence="7" id="KW-1005">Bacterial flagellum biogenesis</keyword>
<proteinExistence type="inferred from homology"/>
<comment type="similarity">
    <text evidence="2">Belongs to the FliJ family.</text>
</comment>
<keyword evidence="9" id="KW-0472">Membrane</keyword>
<dbReference type="InterPro" id="IPR012823">
    <property type="entry name" value="Flagell_FliJ"/>
</dbReference>
<gene>
    <name evidence="13" type="ORF">ACFSUD_08325</name>
</gene>
<dbReference type="RefSeq" id="WP_386373318.1">
    <property type="nucleotide sequence ID" value="NZ_JBHUMP010000005.1"/>
</dbReference>
<evidence type="ECO:0000256" key="12">
    <source>
        <dbReference type="SAM" id="MobiDB-lite"/>
    </source>
</evidence>
<reference evidence="14" key="1">
    <citation type="journal article" date="2019" name="Int. J. Syst. Evol. Microbiol.">
        <title>The Global Catalogue of Microorganisms (GCM) 10K type strain sequencing project: providing services to taxonomists for standard genome sequencing and annotation.</title>
        <authorList>
            <consortium name="The Broad Institute Genomics Platform"/>
            <consortium name="The Broad Institute Genome Sequencing Center for Infectious Disease"/>
            <person name="Wu L."/>
            <person name="Ma J."/>
        </authorList>
    </citation>
    <scope>NUCLEOTIDE SEQUENCE [LARGE SCALE GENOMIC DNA]</scope>
    <source>
        <strain evidence="14">TISTR 2562</strain>
    </source>
</reference>
<name>A0ABW5U1C0_9RHOB</name>
<organism evidence="13 14">
    <name type="scientific">Sulfitobacter aestuarii</name>
    <dbReference type="NCBI Taxonomy" id="2161676"/>
    <lineage>
        <taxon>Bacteria</taxon>
        <taxon>Pseudomonadati</taxon>
        <taxon>Pseudomonadota</taxon>
        <taxon>Alphaproteobacteria</taxon>
        <taxon>Rhodobacterales</taxon>
        <taxon>Roseobacteraceae</taxon>
        <taxon>Sulfitobacter</taxon>
    </lineage>
</organism>
<keyword evidence="11" id="KW-0175">Coiled coil</keyword>
<keyword evidence="4" id="KW-0813">Transport</keyword>
<dbReference type="EMBL" id="JBHUMP010000005">
    <property type="protein sequence ID" value="MFD2739570.1"/>
    <property type="molecule type" value="Genomic_DNA"/>
</dbReference>
<feature type="region of interest" description="Disordered" evidence="12">
    <location>
        <begin position="117"/>
        <end position="142"/>
    </location>
</feature>
<keyword evidence="13" id="KW-0966">Cell projection</keyword>
<protein>
    <recommendedName>
        <fullName evidence="3">Flagellar FliJ protein</fullName>
    </recommendedName>
</protein>
<comment type="subcellular location">
    <subcellularLocation>
        <location evidence="1">Cell membrane</location>
        <topology evidence="1">Peripheral membrane protein</topology>
        <orientation evidence="1">Cytoplasmic side</orientation>
    </subcellularLocation>
</comment>
<feature type="coiled-coil region" evidence="11">
    <location>
        <begin position="19"/>
        <end position="93"/>
    </location>
</feature>
<comment type="caution">
    <text evidence="13">The sequence shown here is derived from an EMBL/GenBank/DDBJ whole genome shotgun (WGS) entry which is preliminary data.</text>
</comment>
<evidence type="ECO:0000256" key="1">
    <source>
        <dbReference type="ARBA" id="ARBA00004413"/>
    </source>
</evidence>
<keyword evidence="13" id="KW-0282">Flagellum</keyword>
<evidence type="ECO:0000256" key="5">
    <source>
        <dbReference type="ARBA" id="ARBA00022475"/>
    </source>
</evidence>